<dbReference type="InterPro" id="IPR023214">
    <property type="entry name" value="HAD_sf"/>
</dbReference>
<dbReference type="InterPro" id="IPR006381">
    <property type="entry name" value="HAD-SF-IIB-MPGP"/>
</dbReference>
<dbReference type="RefSeq" id="WP_009089533.1">
    <property type="nucleotide sequence ID" value="NZ_CP122311.1"/>
</dbReference>
<reference evidence="4 5" key="1">
    <citation type="submission" date="2019-06" db="EMBL/GenBank/DDBJ databases">
        <title>Taxogenomics and systematics of the genus Pantoea.</title>
        <authorList>
            <person name="Tambong J.T."/>
        </authorList>
    </citation>
    <scope>NUCLEOTIDE SEQUENCE [LARGE SCALE GENOMIC DNA]</scope>
    <source>
        <strain evidence="4 5">LMG 2558</strain>
    </source>
</reference>
<sequence length="263" mass="28962">MPDLQHPLMVITDLDGSLLDHHSYRWDAATEWLTTLREHAVPLVICSSKTAAEIVPLQKKLGIAGSPFIAENGAVVQTLDQQRIRLPDSALSYEALCERLAGLKSHFRFTGFHDFSDPEVAAMTGLSEADAALSRQRDASEVVVWRDSDEAFDRFHEALHAEGLALTQGGRFWHVMPAGSGKGEALRWLLAHSPGESRVTIGLGDGPNDAPMLDAVDYAVVIKGYSKTPVTLSRTDQQQVYHTAHHGPEGWREGLDYFLTQPQ</sequence>
<accession>A0ABY2ZFW1</accession>
<gene>
    <name evidence="4" type="ORF">FJW00_01265</name>
</gene>
<dbReference type="EC" id="3.1.3.70" evidence="4"/>
<dbReference type="NCBIfam" id="TIGR01484">
    <property type="entry name" value="HAD-SF-IIB"/>
    <property type="match status" value="1"/>
</dbReference>
<dbReference type="SUPFAM" id="SSF56784">
    <property type="entry name" value="HAD-like"/>
    <property type="match status" value="1"/>
</dbReference>
<dbReference type="Pfam" id="PF08282">
    <property type="entry name" value="Hydrolase_3"/>
    <property type="match status" value="1"/>
</dbReference>
<dbReference type="PANTHER" id="PTHR10000">
    <property type="entry name" value="PHOSPHOSERINE PHOSPHATASE"/>
    <property type="match status" value="1"/>
</dbReference>
<dbReference type="NCBIfam" id="TIGR01486">
    <property type="entry name" value="HAD-SF-IIB-MPGP"/>
    <property type="match status" value="1"/>
</dbReference>
<keyword evidence="2 4" id="KW-0378">Hydrolase</keyword>
<keyword evidence="5" id="KW-1185">Reference proteome</keyword>
<evidence type="ECO:0000256" key="3">
    <source>
        <dbReference type="ARBA" id="ARBA00022842"/>
    </source>
</evidence>
<keyword evidence="1" id="KW-0479">Metal-binding</keyword>
<dbReference type="SFLD" id="SFLDG01140">
    <property type="entry name" value="C2.B:_Phosphomannomutase_and_P"/>
    <property type="match status" value="1"/>
</dbReference>
<name>A0ABY2ZFW1_9GAMM</name>
<dbReference type="Proteomes" id="UP000316142">
    <property type="component" value="Unassembled WGS sequence"/>
</dbReference>
<evidence type="ECO:0000256" key="2">
    <source>
        <dbReference type="ARBA" id="ARBA00022801"/>
    </source>
</evidence>
<dbReference type="SFLD" id="SFLDG01142">
    <property type="entry name" value="C2.B.2:_Mannosyl-3-phosphoglyc"/>
    <property type="match status" value="1"/>
</dbReference>
<evidence type="ECO:0000313" key="5">
    <source>
        <dbReference type="Proteomes" id="UP000316142"/>
    </source>
</evidence>
<keyword evidence="3" id="KW-0460">Magnesium</keyword>
<dbReference type="Gene3D" id="3.30.980.20">
    <property type="entry name" value="Putative mannosyl-3-phosphoglycerate phosphatase, domain 2"/>
    <property type="match status" value="1"/>
</dbReference>
<evidence type="ECO:0000256" key="1">
    <source>
        <dbReference type="ARBA" id="ARBA00022723"/>
    </source>
</evidence>
<dbReference type="SFLD" id="SFLDS00003">
    <property type="entry name" value="Haloacid_Dehalogenase"/>
    <property type="match status" value="1"/>
</dbReference>
<dbReference type="InterPro" id="IPR006379">
    <property type="entry name" value="HAD-SF_hydro_IIB"/>
</dbReference>
<dbReference type="NCBIfam" id="NF002976">
    <property type="entry name" value="PRK03669.1"/>
    <property type="match status" value="1"/>
</dbReference>
<dbReference type="PANTHER" id="PTHR10000:SF8">
    <property type="entry name" value="HAD SUPERFAMILY HYDROLASE-LIKE, TYPE 3"/>
    <property type="match status" value="1"/>
</dbReference>
<comment type="caution">
    <text evidence="4">The sequence shown here is derived from an EMBL/GenBank/DDBJ whole genome shotgun (WGS) entry which is preliminary data.</text>
</comment>
<dbReference type="Gene3D" id="3.40.50.1000">
    <property type="entry name" value="HAD superfamily/HAD-like"/>
    <property type="match status" value="1"/>
</dbReference>
<dbReference type="EMBL" id="VHIZ01000011">
    <property type="protein sequence ID" value="TPV33532.1"/>
    <property type="molecule type" value="Genomic_DNA"/>
</dbReference>
<evidence type="ECO:0000313" key="4">
    <source>
        <dbReference type="EMBL" id="TPV33532.1"/>
    </source>
</evidence>
<proteinExistence type="predicted"/>
<protein>
    <submittedName>
        <fullName evidence="4">Mannosyl-3-phosphoglycerate phosphatase-related protein</fullName>
        <ecNumber evidence="4">3.1.3.70</ecNumber>
    </submittedName>
</protein>
<dbReference type="GO" id="GO:0050531">
    <property type="term" value="F:mannosyl-3-phosphoglycerate phosphatase activity"/>
    <property type="evidence" value="ECO:0007669"/>
    <property type="project" value="UniProtKB-EC"/>
</dbReference>
<organism evidence="4 5">
    <name type="scientific">Pantoea anthophila</name>
    <dbReference type="NCBI Taxonomy" id="470931"/>
    <lineage>
        <taxon>Bacteria</taxon>
        <taxon>Pseudomonadati</taxon>
        <taxon>Pseudomonadota</taxon>
        <taxon>Gammaproteobacteria</taxon>
        <taxon>Enterobacterales</taxon>
        <taxon>Erwiniaceae</taxon>
        <taxon>Pantoea</taxon>
    </lineage>
</organism>
<dbReference type="InterPro" id="IPR036412">
    <property type="entry name" value="HAD-like_sf"/>
</dbReference>